<dbReference type="OrthoDB" id="37659at2759"/>
<comment type="caution">
    <text evidence="2">The sequence shown here is derived from an EMBL/GenBank/DDBJ whole genome shotgun (WGS) entry which is preliminary data.</text>
</comment>
<dbReference type="Pfam" id="PF00106">
    <property type="entry name" value="adh_short"/>
    <property type="match status" value="1"/>
</dbReference>
<dbReference type="GO" id="GO:0047560">
    <property type="term" value="F:3-dehydrosphinganine reductase activity"/>
    <property type="evidence" value="ECO:0007669"/>
    <property type="project" value="TreeGrafter"/>
</dbReference>
<dbReference type="GO" id="GO:0006666">
    <property type="term" value="P:3-keto-sphinganine metabolic process"/>
    <property type="evidence" value="ECO:0007669"/>
    <property type="project" value="TreeGrafter"/>
</dbReference>
<evidence type="ECO:0000313" key="2">
    <source>
        <dbReference type="EMBL" id="OBS65833.1"/>
    </source>
</evidence>
<dbReference type="STRING" id="56216.A0A1A6GHT5"/>
<dbReference type="Gene3D" id="3.40.50.720">
    <property type="entry name" value="NAD(P)-binding Rossmann-like Domain"/>
    <property type="match status" value="1"/>
</dbReference>
<name>A0A1A6GHT5_NEOLE</name>
<gene>
    <name evidence="2" type="ORF">A6R68_05627</name>
</gene>
<dbReference type="InterPro" id="IPR002347">
    <property type="entry name" value="SDR_fam"/>
</dbReference>
<dbReference type="GO" id="GO:0030148">
    <property type="term" value="P:sphingolipid biosynthetic process"/>
    <property type="evidence" value="ECO:0007669"/>
    <property type="project" value="TreeGrafter"/>
</dbReference>
<dbReference type="SUPFAM" id="SSF51735">
    <property type="entry name" value="NAD(P)-binding Rossmann-fold domains"/>
    <property type="match status" value="1"/>
</dbReference>
<dbReference type="PANTHER" id="PTHR43550:SF3">
    <property type="entry name" value="3-KETODIHYDROSPHINGOSINE REDUCTASE"/>
    <property type="match status" value="1"/>
</dbReference>
<dbReference type="PANTHER" id="PTHR43550">
    <property type="entry name" value="3-KETODIHYDROSPHINGOSINE REDUCTASE"/>
    <property type="match status" value="1"/>
</dbReference>
<dbReference type="AlphaFoldDB" id="A0A1A6GHT5"/>
<keyword evidence="3" id="KW-1185">Reference proteome</keyword>
<evidence type="ECO:0008006" key="4">
    <source>
        <dbReference type="Google" id="ProtNLM"/>
    </source>
</evidence>
<keyword evidence="1" id="KW-0175">Coiled coil</keyword>
<dbReference type="Proteomes" id="UP000092124">
    <property type="component" value="Unassembled WGS sequence"/>
</dbReference>
<sequence>MLLLAAAGLVAFVLLLYMVSPLISPKPLALPGAHVVVTGGSSGIGKCIAIECFKQGAFITLVARNEDKLLQAKKEIEKHSINDKQAQEKLGPVDMLVNCAGMSLSGKFEELEVSTFEVSDRCLLTLSQNDVSSILKQAHQESQLLIYFSTEEMDIRFEI</sequence>
<evidence type="ECO:0000256" key="1">
    <source>
        <dbReference type="SAM" id="Coils"/>
    </source>
</evidence>
<proteinExistence type="predicted"/>
<protein>
    <recommendedName>
        <fullName evidence="4">3-ketodihydrosphingosine reductase</fullName>
    </recommendedName>
</protein>
<dbReference type="PRINTS" id="PR00081">
    <property type="entry name" value="GDHRDH"/>
</dbReference>
<dbReference type="InterPro" id="IPR036291">
    <property type="entry name" value="NAD(P)-bd_dom_sf"/>
</dbReference>
<evidence type="ECO:0000313" key="3">
    <source>
        <dbReference type="Proteomes" id="UP000092124"/>
    </source>
</evidence>
<reference evidence="2 3" key="1">
    <citation type="submission" date="2016-06" db="EMBL/GenBank/DDBJ databases">
        <title>The Draft Genome Sequence and Annotation of the Desert Woodrat Neotoma lepida.</title>
        <authorList>
            <person name="Campbell M."/>
            <person name="Oakeson K.F."/>
            <person name="Yandell M."/>
            <person name="Halpert J.R."/>
            <person name="Dearing D."/>
        </authorList>
    </citation>
    <scope>NUCLEOTIDE SEQUENCE [LARGE SCALE GENOMIC DNA]</scope>
    <source>
        <strain evidence="2">417</strain>
        <tissue evidence="2">Liver</tissue>
    </source>
</reference>
<accession>A0A1A6GHT5</accession>
<feature type="coiled-coil region" evidence="1">
    <location>
        <begin position="62"/>
        <end position="89"/>
    </location>
</feature>
<dbReference type="GO" id="GO:0005789">
    <property type="term" value="C:endoplasmic reticulum membrane"/>
    <property type="evidence" value="ECO:0007669"/>
    <property type="project" value="TreeGrafter"/>
</dbReference>
<dbReference type="EMBL" id="LZPO01088515">
    <property type="protein sequence ID" value="OBS65833.1"/>
    <property type="molecule type" value="Genomic_DNA"/>
</dbReference>
<organism evidence="2 3">
    <name type="scientific">Neotoma lepida</name>
    <name type="common">Desert woodrat</name>
    <dbReference type="NCBI Taxonomy" id="56216"/>
    <lineage>
        <taxon>Eukaryota</taxon>
        <taxon>Metazoa</taxon>
        <taxon>Chordata</taxon>
        <taxon>Craniata</taxon>
        <taxon>Vertebrata</taxon>
        <taxon>Euteleostomi</taxon>
        <taxon>Mammalia</taxon>
        <taxon>Eutheria</taxon>
        <taxon>Euarchontoglires</taxon>
        <taxon>Glires</taxon>
        <taxon>Rodentia</taxon>
        <taxon>Myomorpha</taxon>
        <taxon>Muroidea</taxon>
        <taxon>Cricetidae</taxon>
        <taxon>Neotominae</taxon>
        <taxon>Neotoma</taxon>
    </lineage>
</organism>